<comment type="caution">
    <text evidence="7">The sequence shown here is derived from an EMBL/GenBank/DDBJ whole genome shotgun (WGS) entry which is preliminary data.</text>
</comment>
<protein>
    <submittedName>
        <fullName evidence="7">Uncharacterized protein</fullName>
    </submittedName>
</protein>
<evidence type="ECO:0000313" key="8">
    <source>
        <dbReference type="Proteomes" id="UP000268096"/>
    </source>
</evidence>
<evidence type="ECO:0000313" key="7">
    <source>
        <dbReference type="EMBL" id="RMT42209.1"/>
    </source>
</evidence>
<dbReference type="InterPro" id="IPR023753">
    <property type="entry name" value="FAD/NAD-binding_dom"/>
</dbReference>
<keyword evidence="2" id="KW-0285">Flavoprotein</keyword>
<dbReference type="FunFam" id="3.50.50.60:FF:000034">
    <property type="entry name" value="sulfide:quinone oxidoreductase, mitochondrial"/>
    <property type="match status" value="1"/>
</dbReference>
<keyword evidence="3" id="KW-0874">Quinone</keyword>
<dbReference type="AlphaFoldDB" id="A0A0Q0AI60"/>
<comment type="cofactor">
    <cofactor evidence="1">
        <name>FAD</name>
        <dbReference type="ChEBI" id="CHEBI:57692"/>
    </cofactor>
</comment>
<dbReference type="PANTHER" id="PTHR10632:SF2">
    <property type="entry name" value="SULFIDE:QUINONE OXIDOREDUCTASE, MITOCHONDRIAL"/>
    <property type="match status" value="1"/>
</dbReference>
<gene>
    <name evidence="7" type="ORF">ALP48_03348</name>
</gene>
<dbReference type="GO" id="GO:0070221">
    <property type="term" value="P:sulfide oxidation, using sulfide:quinone oxidoreductase"/>
    <property type="evidence" value="ECO:0007669"/>
    <property type="project" value="TreeGrafter"/>
</dbReference>
<dbReference type="GO" id="GO:0071949">
    <property type="term" value="F:FAD binding"/>
    <property type="evidence" value="ECO:0007669"/>
    <property type="project" value="TreeGrafter"/>
</dbReference>
<dbReference type="GO" id="GO:0070224">
    <property type="term" value="F:sulfide:quinone oxidoreductase activity"/>
    <property type="evidence" value="ECO:0007669"/>
    <property type="project" value="TreeGrafter"/>
</dbReference>
<keyword evidence="5" id="KW-0809">Transit peptide</keyword>
<keyword evidence="4" id="KW-0274">FAD</keyword>
<evidence type="ECO:0000256" key="3">
    <source>
        <dbReference type="ARBA" id="ARBA00022719"/>
    </source>
</evidence>
<sequence>MENPVMNASTTTCQILIVGGGAAGIATAASLLARDATLQITLVDPADTHYYQPGWTMVGAGIFTPQSTARSMASLIPEGVQWIKAAVATFEPQHNTLTLADGRVLGYQQLVVCPGLKLDWSAIDGLVDTLGANGVTSNYRYDLAPYTWKLVQNLQQGRALFTQPPMPIKCAGAPQKAMYLSCDHWLKSGRLAQINTQFYNAGGVLFGVADYVPALMKYVERYAIDLKFSHRLVAVDGPGKRATFIRTQADGSSETVEQSFEMLHVVPPQIAPDFIRSSPLADAAGWVDVDPTTLKHRQFANVHGLGDVTNTSNAKTAAAARKQAPVVANNVLVALGRRSESAVYDGYGSCPLTVEKGRIVLAEFTYGGKVAPSFPRWLLDGRQPTRLAWWLKARVLPALYWHGMLKGREWLAKPQKADTRHG</sequence>
<dbReference type="Gene3D" id="3.50.50.60">
    <property type="entry name" value="FAD/NAD(P)-binding domain"/>
    <property type="match status" value="2"/>
</dbReference>
<evidence type="ECO:0000256" key="4">
    <source>
        <dbReference type="ARBA" id="ARBA00022827"/>
    </source>
</evidence>
<organism evidence="7 8">
    <name type="scientific">Pseudomonas syringae pv. solidagae</name>
    <dbReference type="NCBI Taxonomy" id="264458"/>
    <lineage>
        <taxon>Bacteria</taxon>
        <taxon>Pseudomonadati</taxon>
        <taxon>Pseudomonadota</taxon>
        <taxon>Gammaproteobacteria</taxon>
        <taxon>Pseudomonadales</taxon>
        <taxon>Pseudomonadaceae</taxon>
        <taxon>Pseudomonas</taxon>
        <taxon>Pseudomonas syringae</taxon>
    </lineage>
</organism>
<evidence type="ECO:0000256" key="1">
    <source>
        <dbReference type="ARBA" id="ARBA00001974"/>
    </source>
</evidence>
<dbReference type="Proteomes" id="UP000268096">
    <property type="component" value="Unassembled WGS sequence"/>
</dbReference>
<dbReference type="Pfam" id="PF07992">
    <property type="entry name" value="Pyr_redox_2"/>
    <property type="match status" value="1"/>
</dbReference>
<keyword evidence="6" id="KW-0560">Oxidoreductase</keyword>
<dbReference type="EMBL" id="RBTH01000285">
    <property type="protein sequence ID" value="RMT42209.1"/>
    <property type="molecule type" value="Genomic_DNA"/>
</dbReference>
<evidence type="ECO:0000256" key="5">
    <source>
        <dbReference type="ARBA" id="ARBA00022946"/>
    </source>
</evidence>
<dbReference type="InterPro" id="IPR036188">
    <property type="entry name" value="FAD/NAD-bd_sf"/>
</dbReference>
<reference evidence="7 8" key="1">
    <citation type="submission" date="2018-08" db="EMBL/GenBank/DDBJ databases">
        <title>Recombination of ecologically and evolutionarily significant loci maintains genetic cohesion in the Pseudomonas syringae species complex.</title>
        <authorList>
            <person name="Dillon M."/>
            <person name="Thakur S."/>
            <person name="Almeida R.N.D."/>
            <person name="Weir B.S."/>
            <person name="Guttman D.S."/>
        </authorList>
    </citation>
    <scope>NUCLEOTIDE SEQUENCE [LARGE SCALE GENOMIC DNA]</scope>
    <source>
        <strain evidence="7 8">ICMP 16926</strain>
    </source>
</reference>
<dbReference type="SUPFAM" id="SSF51905">
    <property type="entry name" value="FAD/NAD(P)-binding domain"/>
    <property type="match status" value="1"/>
</dbReference>
<evidence type="ECO:0000256" key="6">
    <source>
        <dbReference type="ARBA" id="ARBA00023002"/>
    </source>
</evidence>
<dbReference type="InterPro" id="IPR015904">
    <property type="entry name" value="Sulphide_quinone_reductase"/>
</dbReference>
<dbReference type="GO" id="GO:0048038">
    <property type="term" value="F:quinone binding"/>
    <property type="evidence" value="ECO:0007669"/>
    <property type="project" value="UniProtKB-KW"/>
</dbReference>
<proteinExistence type="predicted"/>
<evidence type="ECO:0000256" key="2">
    <source>
        <dbReference type="ARBA" id="ARBA00022630"/>
    </source>
</evidence>
<accession>A0A0Q0AI60</accession>
<name>A0A0Q0AI60_PSESX</name>
<dbReference type="PANTHER" id="PTHR10632">
    <property type="entry name" value="SULFIDE:QUINONE OXIDOREDUCTASE"/>
    <property type="match status" value="1"/>
</dbReference>